<evidence type="ECO:0000313" key="5">
    <source>
        <dbReference type="EMBL" id="TMP54339.1"/>
    </source>
</evidence>
<comment type="caution">
    <text evidence="5">The sequence shown here is derived from an EMBL/GenBank/DDBJ whole genome shotgun (WGS) entry which is preliminary data.</text>
</comment>
<name>A0A5S3XM60_9GAMM</name>
<reference evidence="6 7" key="1">
    <citation type="submission" date="2017-12" db="EMBL/GenBank/DDBJ databases">
        <authorList>
            <person name="Paulsen S."/>
            <person name="Gram L.K."/>
        </authorList>
    </citation>
    <scope>NUCLEOTIDE SEQUENCE [LARGE SCALE GENOMIC DNA]</scope>
    <source>
        <strain evidence="5 7">S2231</strain>
        <strain evidence="4 6">S2233</strain>
    </source>
</reference>
<dbReference type="InterPro" id="IPR043128">
    <property type="entry name" value="Rev_trsase/Diguanyl_cyclase"/>
</dbReference>
<dbReference type="EMBL" id="PNCL01000127">
    <property type="protein sequence ID" value="TMP54339.1"/>
    <property type="molecule type" value="Genomic_DNA"/>
</dbReference>
<proteinExistence type="inferred from homology"/>
<dbReference type="InterPro" id="IPR001126">
    <property type="entry name" value="UmuC"/>
</dbReference>
<dbReference type="EMBL" id="PNCK01000111">
    <property type="protein sequence ID" value="TMP38792.1"/>
    <property type="molecule type" value="Genomic_DNA"/>
</dbReference>
<dbReference type="Proteomes" id="UP000307706">
    <property type="component" value="Unassembled WGS sequence"/>
</dbReference>
<dbReference type="GO" id="GO:0016740">
    <property type="term" value="F:transferase activity"/>
    <property type="evidence" value="ECO:0007669"/>
    <property type="project" value="UniProtKB-KW"/>
</dbReference>
<dbReference type="GO" id="GO:0006281">
    <property type="term" value="P:DNA repair"/>
    <property type="evidence" value="ECO:0007669"/>
    <property type="project" value="InterPro"/>
</dbReference>
<dbReference type="PANTHER" id="PTHR35369">
    <property type="entry name" value="BLR3025 PROTEIN-RELATED"/>
    <property type="match status" value="1"/>
</dbReference>
<dbReference type="Proteomes" id="UP000305730">
    <property type="component" value="Unassembled WGS sequence"/>
</dbReference>
<reference evidence="7" key="2">
    <citation type="submission" date="2019-06" db="EMBL/GenBank/DDBJ databases">
        <title>Co-occurence of chitin degradation, pigmentation and bioactivity in marine Pseudoalteromonas.</title>
        <authorList>
            <person name="Sonnenschein E.C."/>
            <person name="Bech P.K."/>
        </authorList>
    </citation>
    <scope>NUCLEOTIDE SEQUENCE [LARGE SCALE GENOMIC DNA]</scope>
    <source>
        <strain evidence="7">S2231</strain>
    </source>
</reference>
<dbReference type="AlphaFoldDB" id="A0A5S3XM60"/>
<accession>A0A5S3XM60</accession>
<keyword evidence="6" id="KW-1185">Reference proteome</keyword>
<dbReference type="Pfam" id="PF00817">
    <property type="entry name" value="IMS"/>
    <property type="match status" value="1"/>
</dbReference>
<evidence type="ECO:0000256" key="2">
    <source>
        <dbReference type="ARBA" id="ARBA00022763"/>
    </source>
</evidence>
<sequence length="475" mass="53792">MRASKVGITVTLWIYLHFTQLQLDSTFCEASEQPVVIVDASDNRIIQVCNKARAQGVDIGLGLGAAAALCQHLQVQPYDCMFEKNKLKEIAHSLYQVTCDISFVSHNGILLRVSNMLNLYQGLEAYWQCIQAVLQRLKVCYSYASGYSPLAARLLAKNKVNLITDDSSMLLHQVKSHALYESDLPSTISEQLTRVGVHTFEALLNIPMAQLAKRFDAQLVHYVGRLLGQFKEPVNFYQPPESFSRYVELLFEAENTAWLSKPLHTLLHQLEDFLLGREKVAYQLTIELQHRDKTPAILHVYAKGGEYRAEKWLMLCEFVFSNHRLTAPVLGITLSAQRIAERQSGCGDLFEKQHKGGSAASLISILQAKLGGDAIQGVEVYADHRPEKASGFIEPLCHGNDVPREPSLVRPTMLLNPEPLNSKIHIQQGPERISTGWWDAQPIIRDYFVVKEQNGRWLWVFRDPTQNWYIHGVFH</sequence>
<evidence type="ECO:0000256" key="1">
    <source>
        <dbReference type="ARBA" id="ARBA00010945"/>
    </source>
</evidence>
<dbReference type="SUPFAM" id="SSF56672">
    <property type="entry name" value="DNA/RNA polymerases"/>
    <property type="match status" value="1"/>
</dbReference>
<dbReference type="OrthoDB" id="5298951at2"/>
<keyword evidence="5" id="KW-0808">Transferase</keyword>
<evidence type="ECO:0000313" key="4">
    <source>
        <dbReference type="EMBL" id="TMP38792.1"/>
    </source>
</evidence>
<feature type="domain" description="UmuC" evidence="3">
    <location>
        <begin position="32"/>
        <end position="156"/>
    </location>
</feature>
<reference evidence="5" key="3">
    <citation type="submission" date="2019-09" db="EMBL/GenBank/DDBJ databases">
        <title>Co-occurence of chitin degradation, pigmentation and bioactivity in marine Pseudoalteromonas.</title>
        <authorList>
            <person name="Sonnenschein E.C."/>
            <person name="Bech P.K."/>
        </authorList>
    </citation>
    <scope>NUCLEOTIDE SEQUENCE</scope>
    <source>
        <strain evidence="5">S2231</strain>
        <strain evidence="4 6">S2233</strain>
    </source>
</reference>
<organism evidence="5 7">
    <name type="scientific">Pseudoalteromonas citrea</name>
    <dbReference type="NCBI Taxonomy" id="43655"/>
    <lineage>
        <taxon>Bacteria</taxon>
        <taxon>Pseudomonadati</taxon>
        <taxon>Pseudomonadota</taxon>
        <taxon>Gammaproteobacteria</taxon>
        <taxon>Alteromonadales</taxon>
        <taxon>Pseudoalteromonadaceae</taxon>
        <taxon>Pseudoalteromonas</taxon>
    </lineage>
</organism>
<protein>
    <submittedName>
        <fullName evidence="5">Nucleotidyltransferase</fullName>
    </submittedName>
</protein>
<dbReference type="Gene3D" id="3.40.1170.60">
    <property type="match status" value="1"/>
</dbReference>
<gene>
    <name evidence="5" type="ORF">CWB96_19460</name>
    <name evidence="4" type="ORF">CWB97_21585</name>
</gene>
<evidence type="ECO:0000313" key="7">
    <source>
        <dbReference type="Proteomes" id="UP000307706"/>
    </source>
</evidence>
<evidence type="ECO:0000259" key="3">
    <source>
        <dbReference type="Pfam" id="PF00817"/>
    </source>
</evidence>
<dbReference type="PANTHER" id="PTHR35369:SF2">
    <property type="entry name" value="BLR3025 PROTEIN"/>
    <property type="match status" value="1"/>
</dbReference>
<evidence type="ECO:0000313" key="6">
    <source>
        <dbReference type="Proteomes" id="UP000305730"/>
    </source>
</evidence>
<dbReference type="InterPro" id="IPR050356">
    <property type="entry name" value="SulA_CellDiv_inhibitor"/>
</dbReference>
<comment type="similarity">
    <text evidence="1">Belongs to the DNA polymerase type-Y family.</text>
</comment>
<dbReference type="Gene3D" id="3.30.70.270">
    <property type="match status" value="1"/>
</dbReference>
<dbReference type="CDD" id="cd03468">
    <property type="entry name" value="PolY_like"/>
    <property type="match status" value="1"/>
</dbReference>
<keyword evidence="2" id="KW-0227">DNA damage</keyword>
<dbReference type="InterPro" id="IPR043502">
    <property type="entry name" value="DNA/RNA_pol_sf"/>
</dbReference>